<evidence type="ECO:0000313" key="10">
    <source>
        <dbReference type="Proteomes" id="UP000037923"/>
    </source>
</evidence>
<keyword evidence="4" id="KW-0732">Signal</keyword>
<keyword evidence="10" id="KW-1185">Reference proteome</keyword>
<name>A0A0N0DUI0_LEPPY</name>
<dbReference type="InterPro" id="IPR015720">
    <property type="entry name" value="Emp24-like"/>
</dbReference>
<dbReference type="AlphaFoldDB" id="A0A0N0DUI0"/>
<evidence type="ECO:0000256" key="3">
    <source>
        <dbReference type="ARBA" id="ARBA00022692"/>
    </source>
</evidence>
<comment type="similarity">
    <text evidence="2">Belongs to the EMP24/GP25L family.</text>
</comment>
<comment type="caution">
    <text evidence="9">The sequence shown here is derived from an EMBL/GenBank/DDBJ whole genome shotgun (WGS) entry which is preliminary data.</text>
</comment>
<proteinExistence type="inferred from homology"/>
<evidence type="ECO:0000256" key="4">
    <source>
        <dbReference type="ARBA" id="ARBA00022729"/>
    </source>
</evidence>
<reference evidence="9 10" key="1">
    <citation type="submission" date="2015-07" db="EMBL/GenBank/DDBJ databases">
        <title>High-quality genome of monoxenous trypanosomatid Leptomonas pyrrhocoris.</title>
        <authorList>
            <person name="Flegontov P."/>
            <person name="Butenko A."/>
            <person name="Firsov S."/>
            <person name="Vlcek C."/>
            <person name="Logacheva M.D."/>
            <person name="Field M."/>
            <person name="Filatov D."/>
            <person name="Flegontova O."/>
            <person name="Gerasimov E."/>
            <person name="Jackson A.P."/>
            <person name="Kelly S."/>
            <person name="Opperdoes F."/>
            <person name="O'Reilly A."/>
            <person name="Votypka J."/>
            <person name="Yurchenko V."/>
            <person name="Lukes J."/>
        </authorList>
    </citation>
    <scope>NUCLEOTIDE SEQUENCE [LARGE SCALE GENOMIC DNA]</scope>
    <source>
        <strain evidence="9">H10</strain>
    </source>
</reference>
<evidence type="ECO:0000256" key="2">
    <source>
        <dbReference type="ARBA" id="ARBA00007104"/>
    </source>
</evidence>
<dbReference type="RefSeq" id="XP_015657380.1">
    <property type="nucleotide sequence ID" value="XM_015804246.1"/>
</dbReference>
<dbReference type="PANTHER" id="PTHR22811">
    <property type="entry name" value="TRANSMEMBRANE EMP24 DOMAIN-CONTAINING PROTEIN"/>
    <property type="match status" value="1"/>
</dbReference>
<feature type="domain" description="GOLD" evidence="8">
    <location>
        <begin position="40"/>
        <end position="214"/>
    </location>
</feature>
<dbReference type="GO" id="GO:0016020">
    <property type="term" value="C:membrane"/>
    <property type="evidence" value="ECO:0007669"/>
    <property type="project" value="UniProtKB-SubCell"/>
</dbReference>
<comment type="subcellular location">
    <subcellularLocation>
        <location evidence="1">Membrane</location>
        <topology evidence="1">Single-pass type I membrane protein</topology>
    </subcellularLocation>
</comment>
<evidence type="ECO:0000256" key="5">
    <source>
        <dbReference type="ARBA" id="ARBA00022989"/>
    </source>
</evidence>
<keyword evidence="5 7" id="KW-1133">Transmembrane helix</keyword>
<evidence type="ECO:0000256" key="1">
    <source>
        <dbReference type="ARBA" id="ARBA00004479"/>
    </source>
</evidence>
<protein>
    <recommendedName>
        <fullName evidence="8">GOLD domain-containing protein</fullName>
    </recommendedName>
</protein>
<dbReference type="Proteomes" id="UP000037923">
    <property type="component" value="Unassembled WGS sequence"/>
</dbReference>
<dbReference type="SMART" id="SM01190">
    <property type="entry name" value="EMP24_GP25L"/>
    <property type="match status" value="1"/>
</dbReference>
<gene>
    <name evidence="9" type="ORF">ABB37_06005</name>
</gene>
<accession>A0A0N0DUI0</accession>
<dbReference type="InterPro" id="IPR009038">
    <property type="entry name" value="GOLD_dom"/>
</dbReference>
<dbReference type="OMA" id="ELYFQFA"/>
<dbReference type="EMBL" id="LGTL01000012">
    <property type="protein sequence ID" value="KPA78941.1"/>
    <property type="molecule type" value="Genomic_DNA"/>
</dbReference>
<keyword evidence="3 7" id="KW-0812">Transmembrane</keyword>
<dbReference type="VEuPathDB" id="TriTrypDB:LpyrH10_12_1830"/>
<sequence length="219" mass="24883">MRTRISFCTPNRRRTGPLLTVAVLTVLLVYLSVAATLSTALTTAVDAGEKFVITETLPPGTELHFQFALHADYVLPISIVDRGTNEELKRWHDNARGVFSIPATDKTRVFTISFDNSDTYFTSKNVNFDLRTAVNSDYAVSAMELDPIEQKIRVLSSAMQRLKSLQVNIRTQQTNHRATVEDANERVLLWSIFQVLCFIAMTGFQLFLLKRFLEKRTYV</sequence>
<keyword evidence="6 7" id="KW-0472">Membrane</keyword>
<evidence type="ECO:0000313" key="9">
    <source>
        <dbReference type="EMBL" id="KPA78941.1"/>
    </source>
</evidence>
<dbReference type="GeneID" id="26906295"/>
<feature type="transmembrane region" description="Helical" evidence="7">
    <location>
        <begin position="187"/>
        <end position="209"/>
    </location>
</feature>
<evidence type="ECO:0000256" key="7">
    <source>
        <dbReference type="SAM" id="Phobius"/>
    </source>
</evidence>
<organism evidence="9 10">
    <name type="scientific">Leptomonas pyrrhocoris</name>
    <name type="common">Firebug parasite</name>
    <dbReference type="NCBI Taxonomy" id="157538"/>
    <lineage>
        <taxon>Eukaryota</taxon>
        <taxon>Discoba</taxon>
        <taxon>Euglenozoa</taxon>
        <taxon>Kinetoplastea</taxon>
        <taxon>Metakinetoplastina</taxon>
        <taxon>Trypanosomatida</taxon>
        <taxon>Trypanosomatidae</taxon>
        <taxon>Leishmaniinae</taxon>
        <taxon>Leptomonas</taxon>
    </lineage>
</organism>
<evidence type="ECO:0000259" key="8">
    <source>
        <dbReference type="SMART" id="SM01190"/>
    </source>
</evidence>
<dbReference type="Pfam" id="PF01105">
    <property type="entry name" value="EMP24_GP25L"/>
    <property type="match status" value="1"/>
</dbReference>
<evidence type="ECO:0000256" key="6">
    <source>
        <dbReference type="ARBA" id="ARBA00023136"/>
    </source>
</evidence>
<dbReference type="OrthoDB" id="1929172at2759"/>